<dbReference type="RefSeq" id="WP_267163877.1">
    <property type="nucleotide sequence ID" value="NZ_CP112972.1"/>
</dbReference>
<proteinExistence type="predicted"/>
<evidence type="ECO:0000256" key="1">
    <source>
        <dbReference type="SAM" id="Coils"/>
    </source>
</evidence>
<evidence type="ECO:0000313" key="4">
    <source>
        <dbReference type="Proteomes" id="UP001596445"/>
    </source>
</evidence>
<feature type="compositionally biased region" description="Polar residues" evidence="2">
    <location>
        <begin position="216"/>
        <end position="236"/>
    </location>
</feature>
<feature type="region of interest" description="Disordered" evidence="2">
    <location>
        <begin position="140"/>
        <end position="303"/>
    </location>
</feature>
<dbReference type="AlphaFoldDB" id="A0ABD5W4B0"/>
<reference evidence="3 4" key="1">
    <citation type="journal article" date="2019" name="Int. J. Syst. Evol. Microbiol.">
        <title>The Global Catalogue of Microorganisms (GCM) 10K type strain sequencing project: providing services to taxonomists for standard genome sequencing and annotation.</title>
        <authorList>
            <consortium name="The Broad Institute Genomics Platform"/>
            <consortium name="The Broad Institute Genome Sequencing Center for Infectious Disease"/>
            <person name="Wu L."/>
            <person name="Ma J."/>
        </authorList>
    </citation>
    <scope>NUCLEOTIDE SEQUENCE [LARGE SCALE GENOMIC DNA]</scope>
    <source>
        <strain evidence="3 4">JCM 30072</strain>
    </source>
</reference>
<accession>A0ABD5W4B0</accession>
<dbReference type="GeneID" id="76630031"/>
<feature type="compositionally biased region" description="Acidic residues" evidence="2">
    <location>
        <begin position="146"/>
        <end position="174"/>
    </location>
</feature>
<name>A0ABD5W4B0_9EURY</name>
<feature type="compositionally biased region" description="Polar residues" evidence="2">
    <location>
        <begin position="263"/>
        <end position="278"/>
    </location>
</feature>
<keyword evidence="1" id="KW-0175">Coiled coil</keyword>
<organism evidence="3 4">
    <name type="scientific">Halovenus salina</name>
    <dbReference type="NCBI Taxonomy" id="1510225"/>
    <lineage>
        <taxon>Archaea</taxon>
        <taxon>Methanobacteriati</taxon>
        <taxon>Methanobacteriota</taxon>
        <taxon>Stenosarchaea group</taxon>
        <taxon>Halobacteria</taxon>
        <taxon>Halobacteriales</taxon>
        <taxon>Haloarculaceae</taxon>
        <taxon>Halovenus</taxon>
    </lineage>
</organism>
<comment type="caution">
    <text evidence="3">The sequence shown here is derived from an EMBL/GenBank/DDBJ whole genome shotgun (WGS) entry which is preliminary data.</text>
</comment>
<sequence>MEERSYNRDATISADGITVHQLYTEDEFEVPAVVLKLVSDRPERCRVRLTVPNLDASRIGFHPDFDRDGWTVQDGSLEFETEVAPDTEVTTLYLIENADETVATRALEDCRIAAVTAVETPEQTAGRGAEDVIDQADSLSESGFEPVDDETDPIDTETAEFGSDPDDILVDPDEGPLSAETDSDENLIDQSPDSSAGDTAPEPSTAVDEETGTDPLATNTESADTPPTHSPEPNGSDSEHDTATDQTAANEETEMEASEQEQPDVSSLSTDELVTEIQNRLDEGEVTPEQRQQLGTELAEGDAGDARIAHLQSRMSDIEAFSASMEEVLDEHGPPAAVFGEFEERLEAMEAEVAETSKQVETTAEWRETVEPRLDTVEQEVDEVSKSVTGMEDSVEELESEVSAIQSWREKVTGALKTFMDE</sequence>
<dbReference type="Gene3D" id="1.20.5.340">
    <property type="match status" value="1"/>
</dbReference>
<dbReference type="EMBL" id="JBHSZI010000001">
    <property type="protein sequence ID" value="MFC7058073.1"/>
    <property type="molecule type" value="Genomic_DNA"/>
</dbReference>
<evidence type="ECO:0000313" key="3">
    <source>
        <dbReference type="EMBL" id="MFC7058073.1"/>
    </source>
</evidence>
<evidence type="ECO:0000256" key="2">
    <source>
        <dbReference type="SAM" id="MobiDB-lite"/>
    </source>
</evidence>
<keyword evidence="4" id="KW-1185">Reference proteome</keyword>
<feature type="coiled-coil region" evidence="1">
    <location>
        <begin position="339"/>
        <end position="401"/>
    </location>
</feature>
<protein>
    <submittedName>
        <fullName evidence="3">Uncharacterized protein</fullName>
    </submittedName>
</protein>
<feature type="compositionally biased region" description="Acidic residues" evidence="2">
    <location>
        <begin position="251"/>
        <end position="262"/>
    </location>
</feature>
<gene>
    <name evidence="3" type="ORF">ACFQQG_07675</name>
</gene>
<feature type="compositionally biased region" description="Polar residues" evidence="2">
    <location>
        <begin position="188"/>
        <end position="197"/>
    </location>
</feature>
<dbReference type="Proteomes" id="UP001596445">
    <property type="component" value="Unassembled WGS sequence"/>
</dbReference>